<keyword evidence="2" id="KW-1185">Reference proteome</keyword>
<accession>A0ABW7N3C1</accession>
<proteinExistence type="predicted"/>
<protein>
    <submittedName>
        <fullName evidence="1">Uncharacterized protein</fullName>
    </submittedName>
</protein>
<dbReference type="RefSeq" id="WP_344741929.1">
    <property type="nucleotide sequence ID" value="NZ_BAABAY010000006.1"/>
</dbReference>
<evidence type="ECO:0000313" key="2">
    <source>
        <dbReference type="Proteomes" id="UP001610100"/>
    </source>
</evidence>
<dbReference type="EMBL" id="JBAWKB010000004">
    <property type="protein sequence ID" value="MFH6772652.1"/>
    <property type="molecule type" value="Genomic_DNA"/>
</dbReference>
<name>A0ABW7N3C1_9FLAO</name>
<sequence length="44" mass="5210">MKPLKSILRRSDTLFGENLFISRRILINNYTQATTWKGAKRYAH</sequence>
<gene>
    <name evidence="1" type="ORF">V8G58_11975</name>
</gene>
<reference evidence="1 2" key="1">
    <citation type="submission" date="2024-02" db="EMBL/GenBank/DDBJ databases">
        <title>A Gaetbulibacter species isolated from tidal flats and genomic insights of their niches.</title>
        <authorList>
            <person name="Ye Y."/>
        </authorList>
    </citation>
    <scope>NUCLEOTIDE SEQUENCE [LARGE SCALE GENOMIC DNA]</scope>
    <source>
        <strain evidence="1 2">KYW382</strain>
    </source>
</reference>
<evidence type="ECO:0000313" key="1">
    <source>
        <dbReference type="EMBL" id="MFH6772652.1"/>
    </source>
</evidence>
<dbReference type="Proteomes" id="UP001610100">
    <property type="component" value="Unassembled WGS sequence"/>
</dbReference>
<comment type="caution">
    <text evidence="1">The sequence shown here is derived from an EMBL/GenBank/DDBJ whole genome shotgun (WGS) entry which is preliminary data.</text>
</comment>
<organism evidence="1 2">
    <name type="scientific">Gaetbulibacter aestuarii</name>
    <dbReference type="NCBI Taxonomy" id="1502358"/>
    <lineage>
        <taxon>Bacteria</taxon>
        <taxon>Pseudomonadati</taxon>
        <taxon>Bacteroidota</taxon>
        <taxon>Flavobacteriia</taxon>
        <taxon>Flavobacteriales</taxon>
        <taxon>Flavobacteriaceae</taxon>
        <taxon>Gaetbulibacter</taxon>
    </lineage>
</organism>